<dbReference type="OrthoDB" id="9782977at2"/>
<evidence type="ECO:0000313" key="2">
    <source>
        <dbReference type="EMBL" id="RZS96083.1"/>
    </source>
</evidence>
<dbReference type="InterPro" id="IPR008503">
    <property type="entry name" value="Asp_endopeptidase"/>
</dbReference>
<accession>A0A4Q7P7G8</accession>
<sequence>MKKVIGRRERISIPEWDLKNVVAKIDTGAYTSSIHCTYCEERNEEGKKVLYFKVLDPSHKKFKDKLLHTRNFTQKKVRNSFGQEEVRYKVTTKVLMFGEEFESEFTLTDRSKMKNPILLGRKMLSGRFLVDVQQVNLSKKSKK</sequence>
<dbReference type="Pfam" id="PF05618">
    <property type="entry name" value="Zn_protease"/>
    <property type="match status" value="1"/>
</dbReference>
<protein>
    <recommendedName>
        <fullName evidence="1">Retropepsin-like aspartic endopeptidase domain-containing protein</fullName>
    </recommendedName>
</protein>
<dbReference type="SUPFAM" id="SSF50630">
    <property type="entry name" value="Acid proteases"/>
    <property type="match status" value="1"/>
</dbReference>
<evidence type="ECO:0000259" key="1">
    <source>
        <dbReference type="Pfam" id="PF05618"/>
    </source>
</evidence>
<dbReference type="RefSeq" id="WP_130275084.1">
    <property type="nucleotide sequence ID" value="NZ_SGXG01000001.1"/>
</dbReference>
<name>A0A4Q7P7G8_9BACT</name>
<dbReference type="InterPro" id="IPR021109">
    <property type="entry name" value="Peptidase_aspartic_dom_sf"/>
</dbReference>
<keyword evidence="3" id="KW-1185">Reference proteome</keyword>
<gene>
    <name evidence="2" type="ORF">BC751_1640</name>
</gene>
<proteinExistence type="predicted"/>
<dbReference type="Proteomes" id="UP000292209">
    <property type="component" value="Unassembled WGS sequence"/>
</dbReference>
<comment type="caution">
    <text evidence="2">The sequence shown here is derived from an EMBL/GenBank/DDBJ whole genome shotgun (WGS) entry which is preliminary data.</text>
</comment>
<organism evidence="2 3">
    <name type="scientific">Cecembia calidifontis</name>
    <dbReference type="NCBI Taxonomy" id="1187080"/>
    <lineage>
        <taxon>Bacteria</taxon>
        <taxon>Pseudomonadati</taxon>
        <taxon>Bacteroidota</taxon>
        <taxon>Cytophagia</taxon>
        <taxon>Cytophagales</taxon>
        <taxon>Cyclobacteriaceae</taxon>
        <taxon>Cecembia</taxon>
    </lineage>
</organism>
<dbReference type="AlphaFoldDB" id="A0A4Q7P7G8"/>
<dbReference type="Gene3D" id="2.40.70.10">
    <property type="entry name" value="Acid Proteases"/>
    <property type="match status" value="1"/>
</dbReference>
<dbReference type="PANTHER" id="PTHR38037">
    <property type="entry name" value="ZN_PROTEASE DOMAIN-CONTAINING PROTEIN"/>
    <property type="match status" value="1"/>
</dbReference>
<feature type="domain" description="Retropepsin-like aspartic endopeptidase" evidence="1">
    <location>
        <begin position="4"/>
        <end position="137"/>
    </location>
</feature>
<evidence type="ECO:0000313" key="3">
    <source>
        <dbReference type="Proteomes" id="UP000292209"/>
    </source>
</evidence>
<reference evidence="2 3" key="1">
    <citation type="submission" date="2019-02" db="EMBL/GenBank/DDBJ databases">
        <title>Genomic Encyclopedia of Archaeal and Bacterial Type Strains, Phase II (KMG-II): from individual species to whole genera.</title>
        <authorList>
            <person name="Goeker M."/>
        </authorList>
    </citation>
    <scope>NUCLEOTIDE SEQUENCE [LARGE SCALE GENOMIC DNA]</scope>
    <source>
        <strain evidence="2 3">DSM 21411</strain>
    </source>
</reference>
<dbReference type="EMBL" id="SGXG01000001">
    <property type="protein sequence ID" value="RZS96083.1"/>
    <property type="molecule type" value="Genomic_DNA"/>
</dbReference>
<dbReference type="PANTHER" id="PTHR38037:SF2">
    <property type="entry name" value="ATP-DEPENDENT ZINC PROTEASE DOMAIN-CONTAINING PROTEIN-RELATED"/>
    <property type="match status" value="1"/>
</dbReference>